<evidence type="ECO:0000313" key="3">
    <source>
        <dbReference type="Proteomes" id="UP000636264"/>
    </source>
</evidence>
<evidence type="ECO:0000313" key="2">
    <source>
        <dbReference type="EMBL" id="GGA59318.1"/>
    </source>
</evidence>
<reference evidence="2" key="1">
    <citation type="journal article" date="2014" name="Int. J. Syst. Evol. Microbiol.">
        <title>Complete genome sequence of Corynebacterium casei LMG S-19264T (=DSM 44701T), isolated from a smear-ripened cheese.</title>
        <authorList>
            <consortium name="US DOE Joint Genome Institute (JGI-PGF)"/>
            <person name="Walter F."/>
            <person name="Albersmeier A."/>
            <person name="Kalinowski J."/>
            <person name="Ruckert C."/>
        </authorList>
    </citation>
    <scope>NUCLEOTIDE SEQUENCE</scope>
    <source>
        <strain evidence="2">CGMCC 1.15320</strain>
    </source>
</reference>
<feature type="transmembrane region" description="Helical" evidence="1">
    <location>
        <begin position="69"/>
        <end position="89"/>
    </location>
</feature>
<comment type="caution">
    <text evidence="2">The sequence shown here is derived from an EMBL/GenBank/DDBJ whole genome shotgun (WGS) entry which is preliminary data.</text>
</comment>
<dbReference type="EMBL" id="BMIF01000002">
    <property type="protein sequence ID" value="GGA59318.1"/>
    <property type="molecule type" value="Genomic_DNA"/>
</dbReference>
<keyword evidence="1" id="KW-0812">Transmembrane</keyword>
<sequence>MRFLSVMLSLFLLAIGVLLAVVDATRCIAANEWVYTPLIDSWQAFAPSLLAAMELAIKSSSADFLWDKAVVHVLQAPGWAVFFVLAFVFHAAGWRRKKQNHFAHVYR</sequence>
<dbReference type="RefSeq" id="WP_188719963.1">
    <property type="nucleotide sequence ID" value="NZ_BMIF01000002.1"/>
</dbReference>
<protein>
    <submittedName>
        <fullName evidence="2">Uncharacterized protein</fullName>
    </submittedName>
</protein>
<keyword evidence="1" id="KW-0472">Membrane</keyword>
<dbReference type="Proteomes" id="UP000636264">
    <property type="component" value="Unassembled WGS sequence"/>
</dbReference>
<gene>
    <name evidence="2" type="ORF">GCM10011385_11270</name>
</gene>
<evidence type="ECO:0000256" key="1">
    <source>
        <dbReference type="SAM" id="Phobius"/>
    </source>
</evidence>
<keyword evidence="1" id="KW-1133">Transmembrane helix</keyword>
<accession>A0A916W1L4</accession>
<proteinExistence type="predicted"/>
<reference evidence="2" key="2">
    <citation type="submission" date="2020-09" db="EMBL/GenBank/DDBJ databases">
        <authorList>
            <person name="Sun Q."/>
            <person name="Zhou Y."/>
        </authorList>
    </citation>
    <scope>NUCLEOTIDE SEQUENCE</scope>
    <source>
        <strain evidence="2">CGMCC 1.15320</strain>
    </source>
</reference>
<keyword evidence="3" id="KW-1185">Reference proteome</keyword>
<organism evidence="2 3">
    <name type="scientific">Nitratireductor aestuarii</name>
    <dbReference type="NCBI Taxonomy" id="1735103"/>
    <lineage>
        <taxon>Bacteria</taxon>
        <taxon>Pseudomonadati</taxon>
        <taxon>Pseudomonadota</taxon>
        <taxon>Alphaproteobacteria</taxon>
        <taxon>Hyphomicrobiales</taxon>
        <taxon>Phyllobacteriaceae</taxon>
        <taxon>Nitratireductor</taxon>
    </lineage>
</organism>
<dbReference type="AlphaFoldDB" id="A0A916W1L4"/>
<name>A0A916W1L4_9HYPH</name>